<sequence>MNRYYLDFNSYFSGNYLWLRKNFFEKEEMQSFNPYFSGSYLLTGSFFLIFSKFSVTSTLKNSIMRLY</sequence>
<dbReference type="Proteomes" id="UP000033096">
    <property type="component" value="Chromosome"/>
</dbReference>
<feature type="transmembrane region" description="Helical" evidence="1">
    <location>
        <begin position="35"/>
        <end position="55"/>
    </location>
</feature>
<dbReference type="AlphaFoldDB" id="A0A0E3Q131"/>
<evidence type="ECO:0000313" key="2">
    <source>
        <dbReference type="EMBL" id="AKB42870.1"/>
    </source>
</evidence>
<dbReference type="PATRIC" id="fig|1434123.4.peg.670"/>
<keyword evidence="3" id="KW-1185">Reference proteome</keyword>
<dbReference type="KEGG" id="mvc:MSVAZ_0601"/>
<keyword evidence="1" id="KW-0812">Transmembrane</keyword>
<evidence type="ECO:0000313" key="3">
    <source>
        <dbReference type="Proteomes" id="UP000033096"/>
    </source>
</evidence>
<organism evidence="2 3">
    <name type="scientific">Methanosarcina vacuolata Z-761</name>
    <dbReference type="NCBI Taxonomy" id="1434123"/>
    <lineage>
        <taxon>Archaea</taxon>
        <taxon>Methanobacteriati</taxon>
        <taxon>Methanobacteriota</taxon>
        <taxon>Stenosarchaea group</taxon>
        <taxon>Methanomicrobia</taxon>
        <taxon>Methanosarcinales</taxon>
        <taxon>Methanosarcinaceae</taxon>
        <taxon>Methanosarcina</taxon>
    </lineage>
</organism>
<keyword evidence="1" id="KW-1133">Transmembrane helix</keyword>
<dbReference type="EMBL" id="CP009520">
    <property type="protein sequence ID" value="AKB42870.1"/>
    <property type="molecule type" value="Genomic_DNA"/>
</dbReference>
<protein>
    <submittedName>
        <fullName evidence="2">Uncharacterized protein</fullName>
    </submittedName>
</protein>
<dbReference type="HOGENOM" id="CLU_2802222_0_0_2"/>
<reference evidence="2 3" key="1">
    <citation type="submission" date="2014-07" db="EMBL/GenBank/DDBJ databases">
        <title>Methanogenic archaea and the global carbon cycle.</title>
        <authorList>
            <person name="Henriksen J.R."/>
            <person name="Luke J."/>
            <person name="Reinhart S."/>
            <person name="Benedict M.N."/>
            <person name="Youngblut N.D."/>
            <person name="Metcalf M.E."/>
            <person name="Whitaker R.J."/>
            <person name="Metcalf W.W."/>
        </authorList>
    </citation>
    <scope>NUCLEOTIDE SEQUENCE [LARGE SCALE GENOMIC DNA]</scope>
    <source>
        <strain evidence="2 3">Z-761</strain>
    </source>
</reference>
<proteinExistence type="predicted"/>
<accession>A0A0E3Q131</accession>
<keyword evidence="1" id="KW-0472">Membrane</keyword>
<name>A0A0E3Q131_9EURY</name>
<evidence type="ECO:0000256" key="1">
    <source>
        <dbReference type="SAM" id="Phobius"/>
    </source>
</evidence>
<gene>
    <name evidence="2" type="ORF">MSVAZ_0601</name>
</gene>